<comment type="subcellular location">
    <subcellularLocation>
        <location evidence="1">Membrane</location>
        <topology evidence="1">Multi-pass membrane protein</topology>
    </subcellularLocation>
</comment>
<sequence>METNFTPTRKKNTSTVDIALGFSRIFVGILFLFSGFIKANDPTGFGYKLEEYFLVFQLDFLNDYSVWIAVLICGLEIVLGAFLLLGFYRNKVAWGILLLTVFFLFLTFYSAFFEVVSSCGCFGDAIPLTPWQSFIKDVILLVFVLVIFKYRARIQPILSNQTTRSLVSTLVILLSFGIGVYTIYFLPFIDFLPYKEGNNIPELMVLPDGEEGDIYEHLYEIKHQQTGEVKKVTDKEYMDGIWEDDNWEVVGEPTSKLVKKGYQIPIPDLLISDSEGNDVTQEIITNPYYNFVVVCTYVDKLSLADIIALDRINTTIRDLATDYNLRALLLTTSSPEVARGLQDEMDLVLETFYADAIPLKSMVRSNPGVLLLQNGTVIKKWSKITFPSKRELEEDYLAK</sequence>
<dbReference type="OrthoDB" id="648842at2"/>
<evidence type="ECO:0000256" key="3">
    <source>
        <dbReference type="ARBA" id="ARBA00022989"/>
    </source>
</evidence>
<reference evidence="7 8" key="1">
    <citation type="submission" date="2018-02" db="EMBL/GenBank/DDBJ databases">
        <title>The draft genome of Sphingobacterium gobiense H7.</title>
        <authorList>
            <person name="Li L."/>
            <person name="Liu L."/>
            <person name="Zhang X."/>
            <person name="Wang T."/>
            <person name="Liang L."/>
        </authorList>
    </citation>
    <scope>NUCLEOTIDE SEQUENCE [LARGE SCALE GENOMIC DNA]</scope>
    <source>
        <strain evidence="7 8">ACCC 05757</strain>
    </source>
</reference>
<protein>
    <submittedName>
        <fullName evidence="7">DoxX family protein</fullName>
    </submittedName>
</protein>
<evidence type="ECO:0000256" key="2">
    <source>
        <dbReference type="ARBA" id="ARBA00022692"/>
    </source>
</evidence>
<keyword evidence="2 5" id="KW-0812">Transmembrane</keyword>
<gene>
    <name evidence="7" type="ORF">C5749_09155</name>
</gene>
<feature type="domain" description="Methylamine utilisation protein MauE" evidence="6">
    <location>
        <begin position="18"/>
        <end position="147"/>
    </location>
</feature>
<organism evidence="7 8">
    <name type="scientific">Sphingobacterium gobiense</name>
    <dbReference type="NCBI Taxonomy" id="1382456"/>
    <lineage>
        <taxon>Bacteria</taxon>
        <taxon>Pseudomonadati</taxon>
        <taxon>Bacteroidota</taxon>
        <taxon>Sphingobacteriia</taxon>
        <taxon>Sphingobacteriales</taxon>
        <taxon>Sphingobacteriaceae</taxon>
        <taxon>Sphingobacterium</taxon>
    </lineage>
</organism>
<dbReference type="RefSeq" id="WP_105725371.1">
    <property type="nucleotide sequence ID" value="NZ_PVBS01000001.1"/>
</dbReference>
<name>A0A2S9JW58_9SPHI</name>
<feature type="transmembrane region" description="Helical" evidence="5">
    <location>
        <begin position="18"/>
        <end position="37"/>
    </location>
</feature>
<feature type="transmembrane region" description="Helical" evidence="5">
    <location>
        <begin position="164"/>
        <end position="186"/>
    </location>
</feature>
<keyword evidence="8" id="KW-1185">Reference proteome</keyword>
<dbReference type="NCBIfam" id="NF045576">
    <property type="entry name" value="BT_3928_fam"/>
    <property type="match status" value="1"/>
</dbReference>
<evidence type="ECO:0000313" key="7">
    <source>
        <dbReference type="EMBL" id="PRD57518.1"/>
    </source>
</evidence>
<dbReference type="InterPro" id="IPR009908">
    <property type="entry name" value="Methylamine_util_MauE"/>
</dbReference>
<dbReference type="Pfam" id="PF07291">
    <property type="entry name" value="MauE"/>
    <property type="match status" value="1"/>
</dbReference>
<evidence type="ECO:0000259" key="6">
    <source>
        <dbReference type="Pfam" id="PF07291"/>
    </source>
</evidence>
<keyword evidence="3 5" id="KW-1133">Transmembrane helix</keyword>
<proteinExistence type="predicted"/>
<dbReference type="AlphaFoldDB" id="A0A2S9JW58"/>
<evidence type="ECO:0000313" key="8">
    <source>
        <dbReference type="Proteomes" id="UP000238642"/>
    </source>
</evidence>
<dbReference type="GO" id="GO:0030416">
    <property type="term" value="P:methylamine metabolic process"/>
    <property type="evidence" value="ECO:0007669"/>
    <property type="project" value="InterPro"/>
</dbReference>
<keyword evidence="4 5" id="KW-0472">Membrane</keyword>
<feature type="transmembrane region" description="Helical" evidence="5">
    <location>
        <begin position="92"/>
        <end position="113"/>
    </location>
</feature>
<dbReference type="GO" id="GO:0016020">
    <property type="term" value="C:membrane"/>
    <property type="evidence" value="ECO:0007669"/>
    <property type="project" value="UniProtKB-SubCell"/>
</dbReference>
<dbReference type="EMBL" id="PVBS01000001">
    <property type="protein sequence ID" value="PRD57518.1"/>
    <property type="molecule type" value="Genomic_DNA"/>
</dbReference>
<evidence type="ECO:0000256" key="1">
    <source>
        <dbReference type="ARBA" id="ARBA00004141"/>
    </source>
</evidence>
<feature type="transmembrane region" description="Helical" evidence="5">
    <location>
        <begin position="64"/>
        <end position="85"/>
    </location>
</feature>
<evidence type="ECO:0000256" key="5">
    <source>
        <dbReference type="SAM" id="Phobius"/>
    </source>
</evidence>
<dbReference type="Proteomes" id="UP000238642">
    <property type="component" value="Unassembled WGS sequence"/>
</dbReference>
<evidence type="ECO:0000256" key="4">
    <source>
        <dbReference type="ARBA" id="ARBA00023136"/>
    </source>
</evidence>
<comment type="caution">
    <text evidence="7">The sequence shown here is derived from an EMBL/GenBank/DDBJ whole genome shotgun (WGS) entry which is preliminary data.</text>
</comment>
<accession>A0A2S9JW58</accession>
<feature type="transmembrane region" description="Helical" evidence="5">
    <location>
        <begin position="133"/>
        <end position="152"/>
    </location>
</feature>